<dbReference type="RefSeq" id="XP_016462694.1">
    <property type="nucleotide sequence ID" value="XM_016607208.1"/>
</dbReference>
<evidence type="ECO:0000313" key="3">
    <source>
        <dbReference type="Proteomes" id="UP000790787"/>
    </source>
</evidence>
<dbReference type="InterPro" id="IPR001810">
    <property type="entry name" value="F-box_dom"/>
</dbReference>
<dbReference type="Pfam" id="PF12937">
    <property type="entry name" value="F-box-like"/>
    <property type="match status" value="1"/>
</dbReference>
<accession>A0A1S3ZEB3</accession>
<dbReference type="PaxDb" id="4097-A0A1S3ZEB3"/>
<dbReference type="PROSITE" id="PS50181">
    <property type="entry name" value="FBOX"/>
    <property type="match status" value="1"/>
</dbReference>
<dbReference type="GO" id="GO:1905761">
    <property type="term" value="F:SCF ubiquitin ligase complex binding"/>
    <property type="evidence" value="ECO:0000318"/>
    <property type="project" value="GO_Central"/>
</dbReference>
<dbReference type="SUPFAM" id="SSF52047">
    <property type="entry name" value="RNI-like"/>
    <property type="match status" value="1"/>
</dbReference>
<dbReference type="RefSeq" id="XP_016462694.1">
    <property type="nucleotide sequence ID" value="XM_016607208.2"/>
</dbReference>
<proteinExistence type="predicted"/>
<dbReference type="InterPro" id="IPR032675">
    <property type="entry name" value="LRR_dom_sf"/>
</dbReference>
<dbReference type="PANTHER" id="PTHR38926">
    <property type="entry name" value="F-BOX DOMAIN CONTAINING PROTEIN, EXPRESSED"/>
    <property type="match status" value="1"/>
</dbReference>
<organism evidence="3 4">
    <name type="scientific">Nicotiana tabacum</name>
    <name type="common">Common tobacco</name>
    <dbReference type="NCBI Taxonomy" id="4097"/>
    <lineage>
        <taxon>Eukaryota</taxon>
        <taxon>Viridiplantae</taxon>
        <taxon>Streptophyta</taxon>
        <taxon>Embryophyta</taxon>
        <taxon>Tracheophyta</taxon>
        <taxon>Spermatophyta</taxon>
        <taxon>Magnoliopsida</taxon>
        <taxon>eudicotyledons</taxon>
        <taxon>Gunneridae</taxon>
        <taxon>Pentapetalae</taxon>
        <taxon>asterids</taxon>
        <taxon>lamiids</taxon>
        <taxon>Solanales</taxon>
        <taxon>Solanaceae</taxon>
        <taxon>Nicotianoideae</taxon>
        <taxon>Nicotianeae</taxon>
        <taxon>Nicotiana</taxon>
    </lineage>
</organism>
<evidence type="ECO:0000313" key="4">
    <source>
        <dbReference type="RefSeq" id="XP_016462694.1"/>
    </source>
</evidence>
<dbReference type="KEGG" id="nta:107785824"/>
<sequence length="341" mass="38664">MPKPKRLVWRIKQKNQKGSTSSSKPPPPPSPPWVELPREITADILHRLGAIEILQNAQRVCSTWWKVCHDPIMWRDIDMGSDIDVDIGDDVLDELCRVAVNRSQGQLHKINIEHFGNDYLLKYIAERSSQLRHLRLVSCDEISDGGLAAVAKNFPLLEELHIYLAVISKADIDAIGRSCSQLKSFTLNNIGFSGFRGFRSLHFNVNDEALAIAGNMPELRRLALFGNNLTNEGLCAILDGCLRLESLDLRHCYSIDLEGDLGKRCRQQIKDLKCPRDSTSGYEFRAQICDYSSSNDEYPSGLSEAAGLSDYLFDYEYDDFDYDDFTNPFSGEYLDEDGFFY</sequence>
<dbReference type="Gene3D" id="3.80.10.10">
    <property type="entry name" value="Ribonuclease Inhibitor"/>
    <property type="match status" value="1"/>
</dbReference>
<gene>
    <name evidence="4" type="primary">LOC107785824</name>
</gene>
<dbReference type="OrthoDB" id="2095648at2759"/>
<dbReference type="GeneID" id="107785824"/>
<dbReference type="SMART" id="SM00367">
    <property type="entry name" value="LRR_CC"/>
    <property type="match status" value="3"/>
</dbReference>
<dbReference type="SUPFAM" id="SSF81383">
    <property type="entry name" value="F-box domain"/>
    <property type="match status" value="1"/>
</dbReference>
<dbReference type="Proteomes" id="UP000790787">
    <property type="component" value="Chromosome 17"/>
</dbReference>
<dbReference type="PANTHER" id="PTHR38926:SF50">
    <property type="entry name" value="F-BOX PROTEIN SKIP19-LIKE"/>
    <property type="match status" value="1"/>
</dbReference>
<keyword evidence="3" id="KW-1185">Reference proteome</keyword>
<dbReference type="OMA" id="WRTIDIR"/>
<reference evidence="3" key="1">
    <citation type="journal article" date="2014" name="Nat. Commun.">
        <title>The tobacco genome sequence and its comparison with those of tomato and potato.</title>
        <authorList>
            <person name="Sierro N."/>
            <person name="Battey J.N."/>
            <person name="Ouadi S."/>
            <person name="Bakaher N."/>
            <person name="Bovet L."/>
            <person name="Willig A."/>
            <person name="Goepfert S."/>
            <person name="Peitsch M.C."/>
            <person name="Ivanov N.V."/>
        </authorList>
    </citation>
    <scope>NUCLEOTIDE SEQUENCE [LARGE SCALE GENOMIC DNA]</scope>
</reference>
<dbReference type="AlphaFoldDB" id="A0A1S3ZEB3"/>
<protein>
    <submittedName>
        <fullName evidence="4">F-box protein SKIP19</fullName>
    </submittedName>
    <submittedName>
        <fullName evidence="4">F-box/LRR-repeat protein 23</fullName>
    </submittedName>
</protein>
<dbReference type="Pfam" id="PF13516">
    <property type="entry name" value="LRR_6"/>
    <property type="match status" value="2"/>
</dbReference>
<feature type="region of interest" description="Disordered" evidence="1">
    <location>
        <begin position="12"/>
        <end position="32"/>
    </location>
</feature>
<evidence type="ECO:0000256" key="1">
    <source>
        <dbReference type="SAM" id="MobiDB-lite"/>
    </source>
</evidence>
<feature type="domain" description="F-box" evidence="2">
    <location>
        <begin position="30"/>
        <end position="77"/>
    </location>
</feature>
<reference evidence="4" key="2">
    <citation type="submission" date="2025-08" db="UniProtKB">
        <authorList>
            <consortium name="RefSeq"/>
        </authorList>
    </citation>
    <scope>IDENTIFICATION</scope>
    <source>
        <tissue evidence="4">Leaf</tissue>
    </source>
</reference>
<dbReference type="InterPro" id="IPR006553">
    <property type="entry name" value="Leu-rich_rpt_Cys-con_subtyp"/>
</dbReference>
<evidence type="ECO:0000259" key="2">
    <source>
        <dbReference type="PROSITE" id="PS50181"/>
    </source>
</evidence>
<dbReference type="CDD" id="cd22164">
    <property type="entry name" value="F-box_AtSKIP19-like"/>
    <property type="match status" value="1"/>
</dbReference>
<dbReference type="SMR" id="A0A1S3ZEB3"/>
<dbReference type="InterPro" id="IPR036047">
    <property type="entry name" value="F-box-like_dom_sf"/>
</dbReference>
<dbReference type="Gene3D" id="1.20.1280.50">
    <property type="match status" value="1"/>
</dbReference>
<dbReference type="InterPro" id="IPR001611">
    <property type="entry name" value="Leu-rich_rpt"/>
</dbReference>
<name>A0A1S3ZEB3_TOBAC</name>